<dbReference type="InterPro" id="IPR013328">
    <property type="entry name" value="6PGD_dom2"/>
</dbReference>
<protein>
    <recommendedName>
        <fullName evidence="9">Glycerol-3-phosphate dehydrogenase [NAD(+)]</fullName>
        <ecNumber evidence="9">1.1.1.8</ecNumber>
    </recommendedName>
</protein>
<evidence type="ECO:0000256" key="7">
    <source>
        <dbReference type="PIRSR" id="PIRSR000114-3"/>
    </source>
</evidence>
<dbReference type="EC" id="1.1.1.8" evidence="9"/>
<dbReference type="GO" id="GO:0046168">
    <property type="term" value="P:glycerol-3-phosphate catabolic process"/>
    <property type="evidence" value="ECO:0007669"/>
    <property type="project" value="UniProtKB-UniRule"/>
</dbReference>
<dbReference type="OrthoDB" id="10263760at2759"/>
<dbReference type="InterPro" id="IPR011128">
    <property type="entry name" value="G3P_DH_NAD-dep_N"/>
</dbReference>
<comment type="caution">
    <text evidence="12">The sequence shown here is derived from an EMBL/GenBank/DDBJ whole genome shotgun (WGS) entry which is preliminary data.</text>
</comment>
<feature type="binding site" evidence="7">
    <location>
        <begin position="8"/>
        <end position="13"/>
    </location>
    <ligand>
        <name>NAD(+)</name>
        <dbReference type="ChEBI" id="CHEBI:57540"/>
    </ligand>
</feature>
<dbReference type="InterPro" id="IPR036291">
    <property type="entry name" value="NAD(P)-bd_dom_sf"/>
</dbReference>
<dbReference type="InterPro" id="IPR006168">
    <property type="entry name" value="G3P_DH_NAD-dep"/>
</dbReference>
<dbReference type="VEuPathDB" id="TrichDB:TRFO_22144"/>
<evidence type="ECO:0000256" key="9">
    <source>
        <dbReference type="RuleBase" id="RU361243"/>
    </source>
</evidence>
<comment type="catalytic activity">
    <reaction evidence="4 9">
        <text>sn-glycerol 3-phosphate + NAD(+) = dihydroxyacetone phosphate + NADH + H(+)</text>
        <dbReference type="Rhea" id="RHEA:11092"/>
        <dbReference type="ChEBI" id="CHEBI:15378"/>
        <dbReference type="ChEBI" id="CHEBI:57540"/>
        <dbReference type="ChEBI" id="CHEBI:57597"/>
        <dbReference type="ChEBI" id="CHEBI:57642"/>
        <dbReference type="ChEBI" id="CHEBI:57945"/>
        <dbReference type="EC" id="1.1.1.8"/>
    </reaction>
</comment>
<dbReference type="GeneID" id="94837092"/>
<dbReference type="GO" id="GO:0005829">
    <property type="term" value="C:cytosol"/>
    <property type="evidence" value="ECO:0007669"/>
    <property type="project" value="TreeGrafter"/>
</dbReference>
<feature type="domain" description="Glycerol-3-phosphate dehydrogenase NAD-dependent N-terminal" evidence="10">
    <location>
        <begin position="4"/>
        <end position="172"/>
    </location>
</feature>
<dbReference type="NCBIfam" id="TIGR03376">
    <property type="entry name" value="glycerol3P_DH"/>
    <property type="match status" value="1"/>
</dbReference>
<dbReference type="Gene3D" id="3.40.50.720">
    <property type="entry name" value="NAD(P)-binding Rossmann-like Domain"/>
    <property type="match status" value="1"/>
</dbReference>
<dbReference type="SUPFAM" id="SSF48179">
    <property type="entry name" value="6-phosphogluconate dehydrogenase C-terminal domain-like"/>
    <property type="match status" value="1"/>
</dbReference>
<feature type="binding site" evidence="6">
    <location>
        <begin position="270"/>
        <end position="271"/>
    </location>
    <ligand>
        <name>substrate</name>
    </ligand>
</feature>
<evidence type="ECO:0000256" key="3">
    <source>
        <dbReference type="ARBA" id="ARBA00023027"/>
    </source>
</evidence>
<dbReference type="Proteomes" id="UP000179807">
    <property type="component" value="Unassembled WGS sequence"/>
</dbReference>
<evidence type="ECO:0000256" key="1">
    <source>
        <dbReference type="ARBA" id="ARBA00011009"/>
    </source>
</evidence>
<dbReference type="InterPro" id="IPR008927">
    <property type="entry name" value="6-PGluconate_DH-like_C_sf"/>
</dbReference>
<dbReference type="AlphaFoldDB" id="A0A1J4KDR5"/>
<dbReference type="GO" id="GO:0005975">
    <property type="term" value="P:carbohydrate metabolic process"/>
    <property type="evidence" value="ECO:0007669"/>
    <property type="project" value="InterPro"/>
</dbReference>
<evidence type="ECO:0000256" key="2">
    <source>
        <dbReference type="ARBA" id="ARBA00023002"/>
    </source>
</evidence>
<dbReference type="FunFam" id="3.40.50.720:FF:000365">
    <property type="entry name" value="Glycerol-3-phosphate dehydrogenase [NAD(+)]"/>
    <property type="match status" value="1"/>
</dbReference>
<feature type="domain" description="Glycerol-3-phosphate dehydrogenase NAD-dependent C-terminal" evidence="11">
    <location>
        <begin position="193"/>
        <end position="340"/>
    </location>
</feature>
<evidence type="ECO:0000256" key="8">
    <source>
        <dbReference type="RuleBase" id="RU000437"/>
    </source>
</evidence>
<feature type="binding site" evidence="7">
    <location>
        <position position="270"/>
    </location>
    <ligand>
        <name>NAD(+)</name>
        <dbReference type="ChEBI" id="CHEBI:57540"/>
    </ligand>
</feature>
<dbReference type="RefSeq" id="XP_068362266.1">
    <property type="nucleotide sequence ID" value="XM_068502388.1"/>
</dbReference>
<evidence type="ECO:0000259" key="11">
    <source>
        <dbReference type="Pfam" id="PF07479"/>
    </source>
</evidence>
<dbReference type="EMBL" id="MLAK01000648">
    <property type="protein sequence ID" value="OHT09130.1"/>
    <property type="molecule type" value="Genomic_DNA"/>
</dbReference>
<evidence type="ECO:0000313" key="12">
    <source>
        <dbReference type="EMBL" id="OHT09130.1"/>
    </source>
</evidence>
<dbReference type="Pfam" id="PF07479">
    <property type="entry name" value="NAD_Gly3P_dh_C"/>
    <property type="match status" value="1"/>
</dbReference>
<feature type="binding site" evidence="7">
    <location>
        <position position="97"/>
    </location>
    <ligand>
        <name>NAD(+)</name>
        <dbReference type="ChEBI" id="CHEBI:57540"/>
    </ligand>
</feature>
<feature type="binding site" evidence="7">
    <location>
        <position position="299"/>
    </location>
    <ligand>
        <name>NAD(+)</name>
        <dbReference type="ChEBI" id="CHEBI:57540"/>
    </ligand>
</feature>
<dbReference type="PROSITE" id="PS00957">
    <property type="entry name" value="NAD_G3PDH"/>
    <property type="match status" value="1"/>
</dbReference>
<comment type="similarity">
    <text evidence="1 8">Belongs to the NAD-dependent glycerol-3-phosphate dehydrogenase family.</text>
</comment>
<name>A0A1J4KDR5_9EUKA</name>
<dbReference type="PANTHER" id="PTHR11728">
    <property type="entry name" value="GLYCEROL-3-PHOSPHATE DEHYDROGENASE"/>
    <property type="match status" value="1"/>
</dbReference>
<dbReference type="GO" id="GO:0042803">
    <property type="term" value="F:protein homodimerization activity"/>
    <property type="evidence" value="ECO:0007669"/>
    <property type="project" value="InterPro"/>
</dbReference>
<sequence>MHRVCVVGSGNFGSTMAKVIAENIVAKDLKDFEKEVRMFVYDELIDGESIVDIINKKHENVKYLAGIKLPENIVAYRDLGEACTDCDYLVFVTPHQFITSLLPQMVGKFRKDATGISLIKGVYVNDNKIELMTELISDYLHIPCGGLMGANIAMNVAKQEFSETTIGFSEPELGEKWYPLFHNRYLRVKVIRDVYLQQLCGTLKNVIALGGGFIDGMGYGQNTKAAILRIGLEEMYEFARWYYPAKNCQSLTLIETCGIGDLIATSYGGRNHRCALEFAKTGKDFEVIEAELLKGQKLQGTLSAKEIYQLLKARHATKKFPLFTTIYLICNKQVPLETIFDYDGSHLDIEEE</sequence>
<evidence type="ECO:0000256" key="5">
    <source>
        <dbReference type="PIRSR" id="PIRSR000114-1"/>
    </source>
</evidence>
<feature type="binding site" evidence="7">
    <location>
        <position position="297"/>
    </location>
    <ligand>
        <name>NAD(+)</name>
        <dbReference type="ChEBI" id="CHEBI:57540"/>
    </ligand>
</feature>
<evidence type="ECO:0000259" key="10">
    <source>
        <dbReference type="Pfam" id="PF01210"/>
    </source>
</evidence>
<evidence type="ECO:0000256" key="4">
    <source>
        <dbReference type="ARBA" id="ARBA00048683"/>
    </source>
</evidence>
<dbReference type="Gene3D" id="1.10.1040.10">
    <property type="entry name" value="N-(1-d-carboxylethyl)-l-norvaline Dehydrogenase, domain 2"/>
    <property type="match status" value="1"/>
</dbReference>
<organism evidence="12 13">
    <name type="scientific">Tritrichomonas foetus</name>
    <dbReference type="NCBI Taxonomy" id="1144522"/>
    <lineage>
        <taxon>Eukaryota</taxon>
        <taxon>Metamonada</taxon>
        <taxon>Parabasalia</taxon>
        <taxon>Tritrichomonadida</taxon>
        <taxon>Tritrichomonadidae</taxon>
        <taxon>Tritrichomonas</taxon>
    </lineage>
</organism>
<dbReference type="GO" id="GO:0051287">
    <property type="term" value="F:NAD binding"/>
    <property type="evidence" value="ECO:0007669"/>
    <property type="project" value="UniProtKB-UniRule"/>
</dbReference>
<reference evidence="12" key="1">
    <citation type="submission" date="2016-10" db="EMBL/GenBank/DDBJ databases">
        <authorList>
            <person name="Benchimol M."/>
            <person name="Almeida L.G."/>
            <person name="Vasconcelos A.T."/>
            <person name="Perreira-Neves A."/>
            <person name="Rosa I.A."/>
            <person name="Tasca T."/>
            <person name="Bogo M.R."/>
            <person name="de Souza W."/>
        </authorList>
    </citation>
    <scope>NUCLEOTIDE SEQUENCE [LARGE SCALE GENOMIC DNA]</scope>
    <source>
        <strain evidence="12">K</strain>
    </source>
</reference>
<dbReference type="InterPro" id="IPR006109">
    <property type="entry name" value="G3P_DH_NAD-dep_C"/>
</dbReference>
<accession>A0A1J4KDR5</accession>
<dbReference type="GO" id="GO:0141152">
    <property type="term" value="F:glycerol-3-phosphate dehydrogenase (NAD+) activity"/>
    <property type="evidence" value="ECO:0007669"/>
    <property type="project" value="UniProtKB-UniRule"/>
</dbReference>
<dbReference type="Pfam" id="PF01210">
    <property type="entry name" value="NAD_Gly3P_dh_N"/>
    <property type="match status" value="1"/>
</dbReference>
<dbReference type="PANTHER" id="PTHR11728:SF8">
    <property type="entry name" value="GLYCEROL-3-PHOSPHATE DEHYDROGENASE [NAD(+)]-RELATED"/>
    <property type="match status" value="1"/>
</dbReference>
<keyword evidence="3 7" id="KW-0520">NAD</keyword>
<dbReference type="PRINTS" id="PR00077">
    <property type="entry name" value="GPDHDRGNASE"/>
</dbReference>
<feature type="binding site" evidence="6">
    <location>
        <position position="120"/>
    </location>
    <ligand>
        <name>substrate</name>
    </ligand>
</feature>
<dbReference type="FunFam" id="1.10.1040.10:FF:000004">
    <property type="entry name" value="Glycerol-3-phosphate dehydrogenase [NAD(+)]"/>
    <property type="match status" value="1"/>
</dbReference>
<proteinExistence type="inferred from homology"/>
<keyword evidence="13" id="KW-1185">Reference proteome</keyword>
<evidence type="ECO:0000256" key="6">
    <source>
        <dbReference type="PIRSR" id="PIRSR000114-2"/>
    </source>
</evidence>
<dbReference type="InterPro" id="IPR017751">
    <property type="entry name" value="G3P_DH_NAD-dep_euk"/>
</dbReference>
<gene>
    <name evidence="12" type="ORF">TRFO_22144</name>
</gene>
<dbReference type="SUPFAM" id="SSF51735">
    <property type="entry name" value="NAD(P)-binding Rossmann-fold domains"/>
    <property type="match status" value="1"/>
</dbReference>
<dbReference type="PIRSF" id="PIRSF000114">
    <property type="entry name" value="Glycerol-3-P_dh"/>
    <property type="match status" value="1"/>
</dbReference>
<feature type="active site" description="Proton acceptor" evidence="5">
    <location>
        <position position="204"/>
    </location>
</feature>
<keyword evidence="2 8" id="KW-0560">Oxidoreductase</keyword>
<feature type="binding site" evidence="7">
    <location>
        <position position="153"/>
    </location>
    <ligand>
        <name>NAD(+)</name>
        <dbReference type="ChEBI" id="CHEBI:57540"/>
    </ligand>
</feature>
<evidence type="ECO:0000313" key="13">
    <source>
        <dbReference type="Proteomes" id="UP000179807"/>
    </source>
</evidence>